<proteinExistence type="predicted"/>
<protein>
    <recommendedName>
        <fullName evidence="2">DUF7573 domain-containing protein</fullName>
    </recommendedName>
</protein>
<feature type="compositionally biased region" description="Pro residues" evidence="1">
    <location>
        <begin position="30"/>
        <end position="40"/>
    </location>
</feature>
<dbReference type="AlphaFoldDB" id="A0A3M0DS82"/>
<reference evidence="3 4" key="1">
    <citation type="journal article" date="2015" name="Stand. Genomic Sci.">
        <title>Genomic Encyclopedia of Bacterial and Archaeal Type Strains, Phase III: the genomes of soil and plant-associated and newly described type strains.</title>
        <authorList>
            <person name="Whitman W.B."/>
            <person name="Woyke T."/>
            <person name="Klenk H.P."/>
            <person name="Zhou Y."/>
            <person name="Lilburn T.G."/>
            <person name="Beck B.J."/>
            <person name="De Vos P."/>
            <person name="Vandamme P."/>
            <person name="Eisen J.A."/>
            <person name="Garrity G."/>
            <person name="Hugenholtz P."/>
            <person name="Kyrpides N.C."/>
        </authorList>
    </citation>
    <scope>NUCLEOTIDE SEQUENCE [LARGE SCALE GENOMIC DNA]</scope>
    <source>
        <strain evidence="3 4">CGMCC 1.10124</strain>
    </source>
</reference>
<evidence type="ECO:0000256" key="1">
    <source>
        <dbReference type="SAM" id="MobiDB-lite"/>
    </source>
</evidence>
<sequence>MGGGVSDRSLDEFANANANGDDEDDAEPTARPPEPSPTPATPTMRWSTDPVACDDCGAAVARRWRDGDSYVCADCKEW</sequence>
<dbReference type="InterPro" id="IPR055995">
    <property type="entry name" value="DUF7573"/>
</dbReference>
<organism evidence="3 4">
    <name type="scientific">Haloplanus aerogenes</name>
    <dbReference type="NCBI Taxonomy" id="660522"/>
    <lineage>
        <taxon>Archaea</taxon>
        <taxon>Methanobacteriati</taxon>
        <taxon>Methanobacteriota</taxon>
        <taxon>Stenosarchaea group</taxon>
        <taxon>Halobacteria</taxon>
        <taxon>Halobacteriales</taxon>
        <taxon>Haloferacaceae</taxon>
        <taxon>Haloplanus</taxon>
    </lineage>
</organism>
<gene>
    <name evidence="3" type="ORF">ATH50_1457</name>
</gene>
<evidence type="ECO:0000259" key="2">
    <source>
        <dbReference type="Pfam" id="PF24458"/>
    </source>
</evidence>
<feature type="region of interest" description="Disordered" evidence="1">
    <location>
        <begin position="1"/>
        <end position="50"/>
    </location>
</feature>
<accession>A0A3M0DS82</accession>
<feature type="domain" description="DUF7573" evidence="2">
    <location>
        <begin position="40"/>
        <end position="78"/>
    </location>
</feature>
<dbReference type="Pfam" id="PF24458">
    <property type="entry name" value="DUF7573"/>
    <property type="match status" value="1"/>
</dbReference>
<name>A0A3M0DS82_9EURY</name>
<evidence type="ECO:0000313" key="3">
    <source>
        <dbReference type="EMBL" id="RMB24215.1"/>
    </source>
</evidence>
<evidence type="ECO:0000313" key="4">
    <source>
        <dbReference type="Proteomes" id="UP000277326"/>
    </source>
</evidence>
<dbReference type="EMBL" id="REFS01000002">
    <property type="protein sequence ID" value="RMB24215.1"/>
    <property type="molecule type" value="Genomic_DNA"/>
</dbReference>
<dbReference type="Proteomes" id="UP000277326">
    <property type="component" value="Unassembled WGS sequence"/>
</dbReference>
<comment type="caution">
    <text evidence="3">The sequence shown here is derived from an EMBL/GenBank/DDBJ whole genome shotgun (WGS) entry which is preliminary data.</text>
</comment>